<dbReference type="AlphaFoldDB" id="A0A841K981"/>
<feature type="domain" description="Cupin type-2" evidence="1">
    <location>
        <begin position="37"/>
        <end position="97"/>
    </location>
</feature>
<dbReference type="PIRSF" id="PIRSF029883">
    <property type="entry name" value="KdgF"/>
    <property type="match status" value="1"/>
</dbReference>
<dbReference type="RefSeq" id="WP_050059959.1">
    <property type="nucleotide sequence ID" value="NZ_JACHEK010000012.1"/>
</dbReference>
<dbReference type="InterPro" id="IPR013096">
    <property type="entry name" value="Cupin_2"/>
</dbReference>
<keyword evidence="2" id="KW-0560">Oxidoreductase</keyword>
<dbReference type="Pfam" id="PF07883">
    <property type="entry name" value="Cupin_2"/>
    <property type="match status" value="1"/>
</dbReference>
<dbReference type="CDD" id="cd02238">
    <property type="entry name" value="cupin_KdgF"/>
    <property type="match status" value="1"/>
</dbReference>
<keyword evidence="2" id="KW-0223">Dioxygenase</keyword>
<reference evidence="2 3" key="1">
    <citation type="submission" date="2020-08" db="EMBL/GenBank/DDBJ databases">
        <title>Genomic Encyclopedia of Type Strains, Phase IV (KMG-IV): sequencing the most valuable type-strain genomes for metagenomic binning, comparative biology and taxonomic classification.</title>
        <authorList>
            <person name="Goeker M."/>
        </authorList>
    </citation>
    <scope>NUCLEOTIDE SEQUENCE [LARGE SCALE GENOMIC DNA]</scope>
    <source>
        <strain evidence="2 3">DSM 103733</strain>
    </source>
</reference>
<evidence type="ECO:0000313" key="3">
    <source>
        <dbReference type="Proteomes" id="UP000538666"/>
    </source>
</evidence>
<comment type="caution">
    <text evidence="2">The sequence shown here is derived from an EMBL/GenBank/DDBJ whole genome shotgun (WGS) entry which is preliminary data.</text>
</comment>
<dbReference type="InterPro" id="IPR025499">
    <property type="entry name" value="KdgF"/>
</dbReference>
<evidence type="ECO:0000259" key="1">
    <source>
        <dbReference type="Pfam" id="PF07883"/>
    </source>
</evidence>
<organism evidence="2 3">
    <name type="scientific">Silvibacterium bohemicum</name>
    <dbReference type="NCBI Taxonomy" id="1577686"/>
    <lineage>
        <taxon>Bacteria</taxon>
        <taxon>Pseudomonadati</taxon>
        <taxon>Acidobacteriota</taxon>
        <taxon>Terriglobia</taxon>
        <taxon>Terriglobales</taxon>
        <taxon>Acidobacteriaceae</taxon>
        <taxon>Silvibacterium</taxon>
    </lineage>
</organism>
<keyword evidence="3" id="KW-1185">Reference proteome</keyword>
<dbReference type="OrthoDB" id="9811153at2"/>
<dbReference type="PANTHER" id="PTHR40112:SF1">
    <property type="entry name" value="H2HPP ISOMERASE"/>
    <property type="match status" value="1"/>
</dbReference>
<dbReference type="EMBL" id="JACHEK010000012">
    <property type="protein sequence ID" value="MBB6147098.1"/>
    <property type="molecule type" value="Genomic_DNA"/>
</dbReference>
<dbReference type="InterPro" id="IPR014710">
    <property type="entry name" value="RmlC-like_jellyroll"/>
</dbReference>
<dbReference type="PANTHER" id="PTHR40112">
    <property type="entry name" value="H2HPP ISOMERASE"/>
    <property type="match status" value="1"/>
</dbReference>
<accession>A0A841K981</accession>
<dbReference type="GO" id="GO:0051213">
    <property type="term" value="F:dioxygenase activity"/>
    <property type="evidence" value="ECO:0007669"/>
    <property type="project" value="UniProtKB-KW"/>
</dbReference>
<proteinExistence type="predicted"/>
<sequence>MSEKWKYTSFAKIPVDHMNPLLDRQFVHGEQGMLARITLRKGCIVPRHNHPNEQITYILEGALKFVLGDGEEVVVRAGEVLVIPPNLPHSAEALEDTVDLDVFTPPRADWLDGTDAYLRK</sequence>
<dbReference type="Proteomes" id="UP000538666">
    <property type="component" value="Unassembled WGS sequence"/>
</dbReference>
<gene>
    <name evidence="2" type="ORF">HNQ77_005083</name>
</gene>
<dbReference type="SUPFAM" id="SSF51182">
    <property type="entry name" value="RmlC-like cupins"/>
    <property type="match status" value="1"/>
</dbReference>
<protein>
    <submittedName>
        <fullName evidence="2">Quercetin dioxygenase-like cupin family protein</fullName>
    </submittedName>
</protein>
<dbReference type="Gene3D" id="2.60.120.10">
    <property type="entry name" value="Jelly Rolls"/>
    <property type="match status" value="1"/>
</dbReference>
<evidence type="ECO:0000313" key="2">
    <source>
        <dbReference type="EMBL" id="MBB6147098.1"/>
    </source>
</evidence>
<dbReference type="InterPro" id="IPR052535">
    <property type="entry name" value="Bacilysin_H2HPP_isomerase"/>
</dbReference>
<dbReference type="InterPro" id="IPR011051">
    <property type="entry name" value="RmlC_Cupin_sf"/>
</dbReference>
<name>A0A841K981_9BACT</name>